<comment type="caution">
    <text evidence="4">The sequence shown here is derived from an EMBL/GenBank/DDBJ whole genome shotgun (WGS) entry which is preliminary data.</text>
</comment>
<keyword evidence="1" id="KW-0479">Metal-binding</keyword>
<evidence type="ECO:0000313" key="4">
    <source>
        <dbReference type="EMBL" id="GAA2572612.1"/>
    </source>
</evidence>
<evidence type="ECO:0000259" key="3">
    <source>
        <dbReference type="SMART" id="SM01007"/>
    </source>
</evidence>
<dbReference type="EMBL" id="BAAARI010000005">
    <property type="protein sequence ID" value="GAA2572612.1"/>
    <property type="molecule type" value="Genomic_DNA"/>
</dbReference>
<evidence type="ECO:0000313" key="5">
    <source>
        <dbReference type="Proteomes" id="UP001500274"/>
    </source>
</evidence>
<gene>
    <name evidence="4" type="ORF">GCM10009862_09410</name>
</gene>
<dbReference type="SUPFAM" id="SSF53639">
    <property type="entry name" value="AraD/HMP-PK domain-like"/>
    <property type="match status" value="1"/>
</dbReference>
<dbReference type="InterPro" id="IPR001303">
    <property type="entry name" value="Aldolase_II/adducin_N"/>
</dbReference>
<dbReference type="PANTHER" id="PTHR22789:SF0">
    <property type="entry name" value="3-OXO-TETRONATE 4-PHOSPHATE DECARBOXYLASE-RELATED"/>
    <property type="match status" value="1"/>
</dbReference>
<name>A0ABN3P7X7_9MICO</name>
<evidence type="ECO:0000256" key="2">
    <source>
        <dbReference type="ARBA" id="ARBA00023239"/>
    </source>
</evidence>
<accession>A0ABN3P7X7</accession>
<feature type="domain" description="Class II aldolase/adducin N-terminal" evidence="3">
    <location>
        <begin position="1"/>
        <end position="139"/>
    </location>
</feature>
<keyword evidence="2" id="KW-0456">Lyase</keyword>
<dbReference type="Pfam" id="PF00596">
    <property type="entry name" value="Aldolase_II"/>
    <property type="match status" value="1"/>
</dbReference>
<reference evidence="4 5" key="1">
    <citation type="journal article" date="2019" name="Int. J. Syst. Evol. Microbiol.">
        <title>The Global Catalogue of Microorganisms (GCM) 10K type strain sequencing project: providing services to taxonomists for standard genome sequencing and annotation.</title>
        <authorList>
            <consortium name="The Broad Institute Genomics Platform"/>
            <consortium name="The Broad Institute Genome Sequencing Center for Infectious Disease"/>
            <person name="Wu L."/>
            <person name="Ma J."/>
        </authorList>
    </citation>
    <scope>NUCLEOTIDE SEQUENCE [LARGE SCALE GENOMIC DNA]</scope>
    <source>
        <strain evidence="4 5">JCM 16365</strain>
    </source>
</reference>
<protein>
    <submittedName>
        <fullName evidence="4">Class II aldolase/adducin family protein</fullName>
    </submittedName>
</protein>
<dbReference type="InterPro" id="IPR050197">
    <property type="entry name" value="Aldolase_class_II_sugar_metab"/>
</dbReference>
<dbReference type="Proteomes" id="UP001500274">
    <property type="component" value="Unassembled WGS sequence"/>
</dbReference>
<proteinExistence type="predicted"/>
<sequence length="175" mass="18559">MLGELTPEQVTIVTLDGEVVEGDWAPTSETALHLGVLRHAPADQVGAVVHTHAPMATSLSLVLDEVPVVHYQQLLLGGALRVAPFHPFGSVELAHAVGAALDGRLAALMANHGAVALGRDLVHAVENALLTEWICDLYWHARAIGEPRALDAAAQQAVVEAATRRGYGQPQRAER</sequence>
<dbReference type="InterPro" id="IPR036409">
    <property type="entry name" value="Aldolase_II/adducin_N_sf"/>
</dbReference>
<dbReference type="SMART" id="SM01007">
    <property type="entry name" value="Aldolase_II"/>
    <property type="match status" value="1"/>
</dbReference>
<evidence type="ECO:0000256" key="1">
    <source>
        <dbReference type="ARBA" id="ARBA00022723"/>
    </source>
</evidence>
<organism evidence="4 5">
    <name type="scientific">Microbacterium binotii</name>
    <dbReference type="NCBI Taxonomy" id="462710"/>
    <lineage>
        <taxon>Bacteria</taxon>
        <taxon>Bacillati</taxon>
        <taxon>Actinomycetota</taxon>
        <taxon>Actinomycetes</taxon>
        <taxon>Micrococcales</taxon>
        <taxon>Microbacteriaceae</taxon>
        <taxon>Microbacterium</taxon>
    </lineage>
</organism>
<keyword evidence="5" id="KW-1185">Reference proteome</keyword>
<dbReference type="PANTHER" id="PTHR22789">
    <property type="entry name" value="FUCULOSE PHOSPHATE ALDOLASE"/>
    <property type="match status" value="1"/>
</dbReference>
<dbReference type="Gene3D" id="3.40.225.10">
    <property type="entry name" value="Class II aldolase/adducin N-terminal domain"/>
    <property type="match status" value="1"/>
</dbReference>